<name>A0AAP2E3L5_9BACT</name>
<dbReference type="RefSeq" id="WP_254086517.1">
    <property type="nucleotide sequence ID" value="NZ_JAHESE010000027.1"/>
</dbReference>
<comment type="function">
    <text evidence="1">Condensation of UDP-2,3-diacylglucosamine and 2,3-diacylglucosamine-1-phosphate to form lipid A disaccharide, a precursor of lipid A, a phosphorylated glycolipid that anchors the lipopolysaccharide to the outer membrane of the cell.</text>
</comment>
<evidence type="ECO:0000256" key="7">
    <source>
        <dbReference type="ARBA" id="ARBA00022679"/>
    </source>
</evidence>
<dbReference type="GO" id="GO:0008915">
    <property type="term" value="F:lipid-A-disaccharide synthase activity"/>
    <property type="evidence" value="ECO:0007669"/>
    <property type="project" value="UniProtKB-UniRule"/>
</dbReference>
<comment type="catalytic activity">
    <reaction evidence="9">
        <text>a lipid X + a UDP-2-N,3-O-bis[(3R)-3-hydroxyacyl]-alpha-D-glucosamine = a lipid A disaccharide + UDP + H(+)</text>
        <dbReference type="Rhea" id="RHEA:67828"/>
        <dbReference type="ChEBI" id="CHEBI:15378"/>
        <dbReference type="ChEBI" id="CHEBI:58223"/>
        <dbReference type="ChEBI" id="CHEBI:137748"/>
        <dbReference type="ChEBI" id="CHEBI:176338"/>
        <dbReference type="ChEBI" id="CHEBI:176343"/>
        <dbReference type="EC" id="2.4.1.182"/>
    </reaction>
</comment>
<keyword evidence="4" id="KW-0444">Lipid biosynthesis</keyword>
<evidence type="ECO:0000256" key="10">
    <source>
        <dbReference type="NCBIfam" id="TIGR00215"/>
    </source>
</evidence>
<dbReference type="SUPFAM" id="SSF53756">
    <property type="entry name" value="UDP-Glycosyltransferase/glycogen phosphorylase"/>
    <property type="match status" value="1"/>
</dbReference>
<accession>A0AAP2E3L5</accession>
<keyword evidence="12" id="KW-1185">Reference proteome</keyword>
<dbReference type="Proteomes" id="UP001319080">
    <property type="component" value="Unassembled WGS sequence"/>
</dbReference>
<dbReference type="PANTHER" id="PTHR30372:SF4">
    <property type="entry name" value="LIPID-A-DISACCHARIDE SYNTHASE, MITOCHONDRIAL-RELATED"/>
    <property type="match status" value="1"/>
</dbReference>
<comment type="caution">
    <text evidence="11">The sequence shown here is derived from an EMBL/GenBank/DDBJ whole genome shotgun (WGS) entry which is preliminary data.</text>
</comment>
<evidence type="ECO:0000256" key="2">
    <source>
        <dbReference type="ARBA" id="ARBA00012687"/>
    </source>
</evidence>
<dbReference type="EC" id="2.4.1.182" evidence="2 10"/>
<evidence type="ECO:0000256" key="5">
    <source>
        <dbReference type="ARBA" id="ARBA00022556"/>
    </source>
</evidence>
<dbReference type="Pfam" id="PF02684">
    <property type="entry name" value="LpxB"/>
    <property type="match status" value="1"/>
</dbReference>
<evidence type="ECO:0000313" key="12">
    <source>
        <dbReference type="Proteomes" id="UP001319080"/>
    </source>
</evidence>
<dbReference type="NCBIfam" id="TIGR00215">
    <property type="entry name" value="lpxB"/>
    <property type="match status" value="1"/>
</dbReference>
<sequence>MRYYIIAGERSGDLHAGNLVRAIQQHDPQAEFQGFGGDYMESGGVKLTVHYRDLAFMGLVEILTNLNRISRYIGKCKADIAAYKPDVIILVDYGGFNRRIAKFGKKNSIKVFYYIPPKVWAWYQRRALELKANVDQLFVILPFEKDFFKRFDWEVDYVGNPVLDAVKAHIQDLQFLERNQLTGKTPLVALLPGSRRQELRTIIPLMAAVVERFPDRQFAVAAVSNLDKSLYGLLQQYPNVTFIFEDTYNLLQHAAAAIVTSGTATLETALFRVPQVVVYKASQVSYWLVKQIIRVAYISLVNLIAGKEVVKEMIQGKANPDDVSAELTHMLEDIPYRENMLQEYDRIIQILDTGSASDNAARLMTQYLKKAGK</sequence>
<evidence type="ECO:0000313" key="11">
    <source>
        <dbReference type="EMBL" id="MBT1710944.1"/>
    </source>
</evidence>
<dbReference type="InterPro" id="IPR003835">
    <property type="entry name" value="Glyco_trans_19"/>
</dbReference>
<evidence type="ECO:0000256" key="4">
    <source>
        <dbReference type="ARBA" id="ARBA00022516"/>
    </source>
</evidence>
<reference evidence="11 12" key="1">
    <citation type="submission" date="2021-05" db="EMBL/GenBank/DDBJ databases">
        <title>A Polyphasic approach of four new species of the genus Ohtaekwangia: Ohtaekwangia histidinii sp. nov., Ohtaekwangia cretensis sp. nov., Ohtaekwangia indiensis sp. nov., Ohtaekwangia reichenbachii sp. nov. from diverse environment.</title>
        <authorList>
            <person name="Octaviana S."/>
        </authorList>
    </citation>
    <scope>NUCLEOTIDE SEQUENCE [LARGE SCALE GENOMIC DNA]</scope>
    <source>
        <strain evidence="11 12">PWU5</strain>
    </source>
</reference>
<evidence type="ECO:0000256" key="8">
    <source>
        <dbReference type="ARBA" id="ARBA00023098"/>
    </source>
</evidence>
<organism evidence="11 12">
    <name type="scientific">Dawidia cretensis</name>
    <dbReference type="NCBI Taxonomy" id="2782350"/>
    <lineage>
        <taxon>Bacteria</taxon>
        <taxon>Pseudomonadati</taxon>
        <taxon>Bacteroidota</taxon>
        <taxon>Cytophagia</taxon>
        <taxon>Cytophagales</taxon>
        <taxon>Chryseotaleaceae</taxon>
        <taxon>Dawidia</taxon>
    </lineage>
</organism>
<keyword evidence="7 11" id="KW-0808">Transferase</keyword>
<dbReference type="AlphaFoldDB" id="A0AAP2E3L5"/>
<keyword evidence="5" id="KW-0441">Lipid A biosynthesis</keyword>
<gene>
    <name evidence="11" type="primary">lpxB</name>
    <name evidence="11" type="ORF">KK062_22060</name>
</gene>
<evidence type="ECO:0000256" key="1">
    <source>
        <dbReference type="ARBA" id="ARBA00002056"/>
    </source>
</evidence>
<dbReference type="GO" id="GO:0005543">
    <property type="term" value="F:phospholipid binding"/>
    <property type="evidence" value="ECO:0007669"/>
    <property type="project" value="TreeGrafter"/>
</dbReference>
<dbReference type="EMBL" id="JAHESE010000027">
    <property type="protein sequence ID" value="MBT1710944.1"/>
    <property type="molecule type" value="Genomic_DNA"/>
</dbReference>
<dbReference type="PANTHER" id="PTHR30372">
    <property type="entry name" value="LIPID-A-DISACCHARIDE SYNTHASE"/>
    <property type="match status" value="1"/>
</dbReference>
<evidence type="ECO:0000256" key="9">
    <source>
        <dbReference type="ARBA" id="ARBA00048975"/>
    </source>
</evidence>
<keyword evidence="6 11" id="KW-0328">Glycosyltransferase</keyword>
<evidence type="ECO:0000256" key="6">
    <source>
        <dbReference type="ARBA" id="ARBA00022676"/>
    </source>
</evidence>
<keyword evidence="8" id="KW-0443">Lipid metabolism</keyword>
<proteinExistence type="predicted"/>
<dbReference type="GO" id="GO:0009245">
    <property type="term" value="P:lipid A biosynthetic process"/>
    <property type="evidence" value="ECO:0007669"/>
    <property type="project" value="UniProtKB-UniRule"/>
</dbReference>
<protein>
    <recommendedName>
        <fullName evidence="3 10">Lipid-A-disaccharide synthase</fullName>
        <ecNumber evidence="2 10">2.4.1.182</ecNumber>
    </recommendedName>
</protein>
<dbReference type="GO" id="GO:0016020">
    <property type="term" value="C:membrane"/>
    <property type="evidence" value="ECO:0007669"/>
    <property type="project" value="GOC"/>
</dbReference>
<evidence type="ECO:0000256" key="3">
    <source>
        <dbReference type="ARBA" id="ARBA00020902"/>
    </source>
</evidence>